<keyword evidence="7" id="KW-1133">Transmembrane helix</keyword>
<dbReference type="GO" id="GO:0005506">
    <property type="term" value="F:iron ion binding"/>
    <property type="evidence" value="ECO:0007669"/>
    <property type="project" value="InterPro"/>
</dbReference>
<dbReference type="AlphaFoldDB" id="A0A3L6E0N3"/>
<keyword evidence="1 5" id="KW-0349">Heme</keyword>
<keyword evidence="3 6" id="KW-0560">Oxidoreductase</keyword>
<feature type="transmembrane region" description="Helical" evidence="7">
    <location>
        <begin position="43"/>
        <end position="63"/>
    </location>
</feature>
<sequence>MEDCTVGGFHVRRGTMMILVNAWLIHGDPKLWEAPEEFKPERFLDTTMVTMVTVPLLLFGLGWRRCPGEGMVMRLLGLTLAAHCNASTGM</sequence>
<comment type="caution">
    <text evidence="8">The sequence shown here is derived from an EMBL/GenBank/DDBJ whole genome shotgun (WGS) entry which is preliminary data.</text>
</comment>
<organism evidence="8 9">
    <name type="scientific">Zea mays</name>
    <name type="common">Maize</name>
    <dbReference type="NCBI Taxonomy" id="4577"/>
    <lineage>
        <taxon>Eukaryota</taxon>
        <taxon>Viridiplantae</taxon>
        <taxon>Streptophyta</taxon>
        <taxon>Embryophyta</taxon>
        <taxon>Tracheophyta</taxon>
        <taxon>Spermatophyta</taxon>
        <taxon>Magnoliopsida</taxon>
        <taxon>Liliopsida</taxon>
        <taxon>Poales</taxon>
        <taxon>Poaceae</taxon>
        <taxon>PACMAD clade</taxon>
        <taxon>Panicoideae</taxon>
        <taxon>Andropogonodae</taxon>
        <taxon>Andropogoneae</taxon>
        <taxon>Tripsacinae</taxon>
        <taxon>Zea</taxon>
    </lineage>
</organism>
<evidence type="ECO:0000256" key="3">
    <source>
        <dbReference type="ARBA" id="ARBA00023002"/>
    </source>
</evidence>
<evidence type="ECO:0000256" key="4">
    <source>
        <dbReference type="ARBA" id="ARBA00023004"/>
    </source>
</evidence>
<keyword evidence="2 5" id="KW-0479">Metal-binding</keyword>
<dbReference type="PANTHER" id="PTHR47947:SF31">
    <property type="entry name" value="CYTOCHROME P450 CYP81N5"/>
    <property type="match status" value="1"/>
</dbReference>
<dbReference type="InterPro" id="IPR050651">
    <property type="entry name" value="Plant_Cytochrome_P450_Monoox"/>
</dbReference>
<dbReference type="InterPro" id="IPR002401">
    <property type="entry name" value="Cyt_P450_E_grp-I"/>
</dbReference>
<dbReference type="Pfam" id="PF00067">
    <property type="entry name" value="p450"/>
    <property type="match status" value="1"/>
</dbReference>
<dbReference type="InterPro" id="IPR001128">
    <property type="entry name" value="Cyt_P450"/>
</dbReference>
<comment type="cofactor">
    <cofactor evidence="5">
        <name>heme</name>
        <dbReference type="ChEBI" id="CHEBI:30413"/>
    </cofactor>
</comment>
<feature type="binding site" description="axial binding residue" evidence="5">
    <location>
        <position position="66"/>
    </location>
    <ligand>
        <name>heme</name>
        <dbReference type="ChEBI" id="CHEBI:30413"/>
    </ligand>
    <ligandPart>
        <name>Fe</name>
        <dbReference type="ChEBI" id="CHEBI:18248"/>
    </ligandPart>
</feature>
<keyword evidence="4 5" id="KW-0408">Iron</keyword>
<dbReference type="InterPro" id="IPR017972">
    <property type="entry name" value="Cyt_P450_CS"/>
</dbReference>
<dbReference type="EMBL" id="NCVQ01000008">
    <property type="protein sequence ID" value="PWZ14432.1"/>
    <property type="molecule type" value="Genomic_DNA"/>
</dbReference>
<name>A0A3L6E0N3_MAIZE</name>
<dbReference type="GO" id="GO:0016705">
    <property type="term" value="F:oxidoreductase activity, acting on paired donors, with incorporation or reduction of molecular oxygen"/>
    <property type="evidence" value="ECO:0007669"/>
    <property type="project" value="InterPro"/>
</dbReference>
<accession>A0A3L6E0N3</accession>
<dbReference type="GO" id="GO:0004497">
    <property type="term" value="F:monooxygenase activity"/>
    <property type="evidence" value="ECO:0007669"/>
    <property type="project" value="UniProtKB-KW"/>
</dbReference>
<keyword evidence="6" id="KW-0503">Monooxygenase</keyword>
<evidence type="ECO:0000313" key="8">
    <source>
        <dbReference type="EMBL" id="PWZ14432.1"/>
    </source>
</evidence>
<reference evidence="8 9" key="1">
    <citation type="journal article" date="2018" name="Nat. Genet.">
        <title>Extensive intraspecific gene order and gene structural variations between Mo17 and other maize genomes.</title>
        <authorList>
            <person name="Sun S."/>
            <person name="Zhou Y."/>
            <person name="Chen J."/>
            <person name="Shi J."/>
            <person name="Zhao H."/>
            <person name="Zhao H."/>
            <person name="Song W."/>
            <person name="Zhang M."/>
            <person name="Cui Y."/>
            <person name="Dong X."/>
            <person name="Liu H."/>
            <person name="Ma X."/>
            <person name="Jiao Y."/>
            <person name="Wang B."/>
            <person name="Wei X."/>
            <person name="Stein J.C."/>
            <person name="Glaubitz J.C."/>
            <person name="Lu F."/>
            <person name="Yu G."/>
            <person name="Liang C."/>
            <person name="Fengler K."/>
            <person name="Li B."/>
            <person name="Rafalski A."/>
            <person name="Schnable P.S."/>
            <person name="Ware D.H."/>
            <person name="Buckler E.S."/>
            <person name="Lai J."/>
        </authorList>
    </citation>
    <scope>NUCLEOTIDE SEQUENCE [LARGE SCALE GENOMIC DNA]</scope>
    <source>
        <strain evidence="9">cv. Missouri 17</strain>
        <tissue evidence="8">Seedling</tissue>
    </source>
</reference>
<dbReference type="SUPFAM" id="SSF48264">
    <property type="entry name" value="Cytochrome P450"/>
    <property type="match status" value="1"/>
</dbReference>
<dbReference type="PANTHER" id="PTHR47947">
    <property type="entry name" value="CYTOCHROME P450 82C3-RELATED"/>
    <property type="match status" value="1"/>
</dbReference>
<dbReference type="PRINTS" id="PR00463">
    <property type="entry name" value="EP450I"/>
</dbReference>
<keyword evidence="7" id="KW-0472">Membrane</keyword>
<evidence type="ECO:0000256" key="7">
    <source>
        <dbReference type="SAM" id="Phobius"/>
    </source>
</evidence>
<dbReference type="InterPro" id="IPR036396">
    <property type="entry name" value="Cyt_P450_sf"/>
</dbReference>
<evidence type="ECO:0000313" key="9">
    <source>
        <dbReference type="Proteomes" id="UP000251960"/>
    </source>
</evidence>
<gene>
    <name evidence="8" type="primary">CYP81D11_1</name>
    <name evidence="8" type="ORF">Zm00014a_036170</name>
</gene>
<evidence type="ECO:0000256" key="1">
    <source>
        <dbReference type="ARBA" id="ARBA00022617"/>
    </source>
</evidence>
<dbReference type="PROSITE" id="PS00086">
    <property type="entry name" value="CYTOCHROME_P450"/>
    <property type="match status" value="1"/>
</dbReference>
<dbReference type="Proteomes" id="UP000251960">
    <property type="component" value="Chromosome 7"/>
</dbReference>
<evidence type="ECO:0000256" key="5">
    <source>
        <dbReference type="PIRSR" id="PIRSR602401-1"/>
    </source>
</evidence>
<keyword evidence="7" id="KW-0812">Transmembrane</keyword>
<protein>
    <submittedName>
        <fullName evidence="8">Cytochrome P450 81D11</fullName>
    </submittedName>
</protein>
<dbReference type="Gene3D" id="1.10.630.10">
    <property type="entry name" value="Cytochrome P450"/>
    <property type="match status" value="1"/>
</dbReference>
<proteinExistence type="inferred from homology"/>
<evidence type="ECO:0000256" key="2">
    <source>
        <dbReference type="ARBA" id="ARBA00022723"/>
    </source>
</evidence>
<evidence type="ECO:0000256" key="6">
    <source>
        <dbReference type="RuleBase" id="RU000461"/>
    </source>
</evidence>
<dbReference type="GO" id="GO:0020037">
    <property type="term" value="F:heme binding"/>
    <property type="evidence" value="ECO:0007669"/>
    <property type="project" value="InterPro"/>
</dbReference>
<comment type="similarity">
    <text evidence="6">Belongs to the cytochrome P450 family.</text>
</comment>